<comment type="caution">
    <text evidence="1">The sequence shown here is derived from an EMBL/GenBank/DDBJ whole genome shotgun (WGS) entry which is preliminary data.</text>
</comment>
<gene>
    <name evidence="1" type="ORF">S12H4_06803</name>
</gene>
<dbReference type="AlphaFoldDB" id="X1RWP4"/>
<organism evidence="1">
    <name type="scientific">marine sediment metagenome</name>
    <dbReference type="NCBI Taxonomy" id="412755"/>
    <lineage>
        <taxon>unclassified sequences</taxon>
        <taxon>metagenomes</taxon>
        <taxon>ecological metagenomes</taxon>
    </lineage>
</organism>
<accession>X1RWP4</accession>
<dbReference type="EMBL" id="BARW01002444">
    <property type="protein sequence ID" value="GAI71346.1"/>
    <property type="molecule type" value="Genomic_DNA"/>
</dbReference>
<reference evidence="1" key="1">
    <citation type="journal article" date="2014" name="Front. Microbiol.">
        <title>High frequency of phylogenetically diverse reductive dehalogenase-homologous genes in deep subseafloor sedimentary metagenomes.</title>
        <authorList>
            <person name="Kawai M."/>
            <person name="Futagami T."/>
            <person name="Toyoda A."/>
            <person name="Takaki Y."/>
            <person name="Nishi S."/>
            <person name="Hori S."/>
            <person name="Arai W."/>
            <person name="Tsubouchi T."/>
            <person name="Morono Y."/>
            <person name="Uchiyama I."/>
            <person name="Ito T."/>
            <person name="Fujiyama A."/>
            <person name="Inagaki F."/>
            <person name="Takami H."/>
        </authorList>
    </citation>
    <scope>NUCLEOTIDE SEQUENCE</scope>
    <source>
        <strain evidence="1">Expedition CK06-06</strain>
    </source>
</reference>
<protein>
    <submittedName>
        <fullName evidence="1">Uncharacterized protein</fullName>
    </submittedName>
</protein>
<proteinExistence type="predicted"/>
<evidence type="ECO:0000313" key="1">
    <source>
        <dbReference type="EMBL" id="GAI71346.1"/>
    </source>
</evidence>
<feature type="non-terminal residue" evidence="1">
    <location>
        <position position="1"/>
    </location>
</feature>
<sequence length="34" mass="3898">QQYLKYVKTLVSDEVGEKKTHEDCLCGDNSDRPV</sequence>
<name>X1RWP4_9ZZZZ</name>